<evidence type="ECO:0000256" key="9">
    <source>
        <dbReference type="SAM" id="Phobius"/>
    </source>
</evidence>
<feature type="transmembrane region" description="Helical" evidence="9">
    <location>
        <begin position="21"/>
        <end position="47"/>
    </location>
</feature>
<accession>A0ABT0C336</accession>
<keyword evidence="9" id="KW-0472">Membrane</keyword>
<feature type="domain" description="DNA/RNA non-specific endonuclease/pyrophosphatase/phosphodiesterase" evidence="11">
    <location>
        <begin position="127"/>
        <end position="322"/>
    </location>
</feature>
<protein>
    <recommendedName>
        <fullName evidence="8">Endonuclease</fullName>
        <ecNumber evidence="8">3.1.30.-</ecNumber>
    </recommendedName>
</protein>
<evidence type="ECO:0000256" key="1">
    <source>
        <dbReference type="ARBA" id="ARBA00001946"/>
    </source>
</evidence>
<evidence type="ECO:0000256" key="3">
    <source>
        <dbReference type="ARBA" id="ARBA00022722"/>
    </source>
</evidence>
<dbReference type="EMBL" id="JAKZMM010000032">
    <property type="protein sequence ID" value="MCJ2381407.1"/>
    <property type="molecule type" value="Genomic_DNA"/>
</dbReference>
<dbReference type="Proteomes" id="UP001165444">
    <property type="component" value="Unassembled WGS sequence"/>
</dbReference>
<evidence type="ECO:0000256" key="5">
    <source>
        <dbReference type="ARBA" id="ARBA00022759"/>
    </source>
</evidence>
<dbReference type="EC" id="3.1.30.-" evidence="8"/>
<keyword evidence="3 8" id="KW-0540">Nuclease</keyword>
<dbReference type="InterPro" id="IPR044929">
    <property type="entry name" value="DNA/RNA_non-sp_Endonuclease_sf"/>
</dbReference>
<dbReference type="PROSITE" id="PS01070">
    <property type="entry name" value="NUCLEASE_NON_SPEC"/>
    <property type="match status" value="1"/>
</dbReference>
<evidence type="ECO:0000259" key="10">
    <source>
        <dbReference type="SMART" id="SM00477"/>
    </source>
</evidence>
<evidence type="ECO:0000256" key="2">
    <source>
        <dbReference type="ARBA" id="ARBA00010052"/>
    </source>
</evidence>
<dbReference type="CDD" id="cd00091">
    <property type="entry name" value="NUC"/>
    <property type="match status" value="1"/>
</dbReference>
<dbReference type="InterPro" id="IPR018524">
    <property type="entry name" value="DNA/RNA_endonuclease_AS"/>
</dbReference>
<dbReference type="GO" id="GO:0004519">
    <property type="term" value="F:endonuclease activity"/>
    <property type="evidence" value="ECO:0007669"/>
    <property type="project" value="UniProtKB-KW"/>
</dbReference>
<dbReference type="InterPro" id="IPR044925">
    <property type="entry name" value="His-Me_finger_sf"/>
</dbReference>
<dbReference type="Gene3D" id="3.40.570.10">
    <property type="entry name" value="Extracellular Endonuclease, subunit A"/>
    <property type="match status" value="1"/>
</dbReference>
<dbReference type="InterPro" id="IPR040255">
    <property type="entry name" value="Non-specific_endonuclease"/>
</dbReference>
<comment type="cofactor">
    <cofactor evidence="1 8">
        <name>Mg(2+)</name>
        <dbReference type="ChEBI" id="CHEBI:18420"/>
    </cofactor>
</comment>
<dbReference type="Pfam" id="PF01223">
    <property type="entry name" value="Endonuclease_NS"/>
    <property type="match status" value="1"/>
</dbReference>
<evidence type="ECO:0000256" key="7">
    <source>
        <dbReference type="ARBA" id="ARBA00022842"/>
    </source>
</evidence>
<dbReference type="PANTHER" id="PTHR13966">
    <property type="entry name" value="ENDONUCLEASE RELATED"/>
    <property type="match status" value="1"/>
</dbReference>
<keyword evidence="5 8" id="KW-0255">Endonuclease</keyword>
<dbReference type="RefSeq" id="WP_243325752.1">
    <property type="nucleotide sequence ID" value="NZ_JAKZMM010000032.1"/>
</dbReference>
<feature type="domain" description="ENPP1-3/EXOG-like endonuclease/phosphodiesterase" evidence="10">
    <location>
        <begin position="128"/>
        <end position="322"/>
    </location>
</feature>
<comment type="similarity">
    <text evidence="2 8">Belongs to the DNA/RNA non-specific endonuclease family.</text>
</comment>
<name>A0ABT0C336_9BACT</name>
<dbReference type="InterPro" id="IPR020821">
    <property type="entry name" value="ENPP1-3/EXOG-like_nuc-like"/>
</dbReference>
<proteinExistence type="inferred from homology"/>
<dbReference type="SMART" id="SM00892">
    <property type="entry name" value="Endonuclease_NS"/>
    <property type="match status" value="1"/>
</dbReference>
<gene>
    <name evidence="12" type="ORF">MUN53_12435</name>
</gene>
<evidence type="ECO:0000256" key="4">
    <source>
        <dbReference type="ARBA" id="ARBA00022723"/>
    </source>
</evidence>
<sequence length="338" mass="38294">MVKKKNTSSARKKKSSKRGTAVIASLKHLFYTACFFVVILAGVLFVYEKVSDYAADKDWSIKKFSDWVPDIKQKDKTVENAVSEVKDKIVKPLESQLPKTSESKTVRFQQGAELPVCPKSCTEQVIRHKGYTVSYNSDYRVANWVAYELTSQEAKSNAAERSNKFVRDPMVKGVSAENGDYTRTGYDRGHLAPAGDMKWSAQAMRESFYLSNITPQKPGLNRGVWKDLEEQCRMWAADNGKLLIATGPVLTPDLKRLGKNRVAIPKKFYKVICMIQDNKYEAVGFIFENKDYGKTSLRTLMVPVDSVERLTQIDFFASLPDSIEDRMEAAVNQKAWSY</sequence>
<keyword evidence="13" id="KW-1185">Reference proteome</keyword>
<keyword evidence="4 8" id="KW-0479">Metal-binding</keyword>
<organism evidence="12 13">
    <name type="scientific">Parabacteroides faecalis</name>
    <dbReference type="NCBI Taxonomy" id="2924040"/>
    <lineage>
        <taxon>Bacteria</taxon>
        <taxon>Pseudomonadati</taxon>
        <taxon>Bacteroidota</taxon>
        <taxon>Bacteroidia</taxon>
        <taxon>Bacteroidales</taxon>
        <taxon>Tannerellaceae</taxon>
        <taxon>Parabacteroides</taxon>
    </lineage>
</organism>
<keyword evidence="9" id="KW-1133">Transmembrane helix</keyword>
<dbReference type="InterPro" id="IPR001604">
    <property type="entry name" value="Endo_G_ENPP1-like_dom"/>
</dbReference>
<dbReference type="SMART" id="SM00477">
    <property type="entry name" value="NUC"/>
    <property type="match status" value="1"/>
</dbReference>
<keyword evidence="6 8" id="KW-0378">Hydrolase</keyword>
<dbReference type="SUPFAM" id="SSF54060">
    <property type="entry name" value="His-Me finger endonucleases"/>
    <property type="match status" value="1"/>
</dbReference>
<evidence type="ECO:0000256" key="6">
    <source>
        <dbReference type="ARBA" id="ARBA00022801"/>
    </source>
</evidence>
<reference evidence="12 13" key="1">
    <citation type="submission" date="2022-03" db="EMBL/GenBank/DDBJ databases">
        <title>Parabacteroides sp. nov. isolated from swine feces.</title>
        <authorList>
            <person name="Bak J.E."/>
        </authorList>
    </citation>
    <scope>NUCLEOTIDE SEQUENCE [LARGE SCALE GENOMIC DNA]</scope>
    <source>
        <strain evidence="12 13">AGMB00274</strain>
    </source>
</reference>
<comment type="caution">
    <text evidence="12">The sequence shown here is derived from an EMBL/GenBank/DDBJ whole genome shotgun (WGS) entry which is preliminary data.</text>
</comment>
<evidence type="ECO:0000259" key="11">
    <source>
        <dbReference type="SMART" id="SM00892"/>
    </source>
</evidence>
<keyword evidence="9" id="KW-0812">Transmembrane</keyword>
<evidence type="ECO:0000313" key="12">
    <source>
        <dbReference type="EMBL" id="MCJ2381407.1"/>
    </source>
</evidence>
<dbReference type="PANTHER" id="PTHR13966:SF5">
    <property type="entry name" value="ENDONUCLEASE G, MITOCHONDRIAL"/>
    <property type="match status" value="1"/>
</dbReference>
<keyword evidence="7" id="KW-0460">Magnesium</keyword>
<evidence type="ECO:0000313" key="13">
    <source>
        <dbReference type="Proteomes" id="UP001165444"/>
    </source>
</evidence>
<evidence type="ECO:0000256" key="8">
    <source>
        <dbReference type="RuleBase" id="RU366055"/>
    </source>
</evidence>